<dbReference type="InterPro" id="IPR005175">
    <property type="entry name" value="PPC_dom"/>
</dbReference>
<dbReference type="GO" id="GO:0003677">
    <property type="term" value="F:DNA binding"/>
    <property type="evidence" value="ECO:0007669"/>
    <property type="project" value="UniProtKB-KW"/>
</dbReference>
<name>A0A386USU7_9RHOB</name>
<dbReference type="Pfam" id="PF03479">
    <property type="entry name" value="PCC"/>
    <property type="match status" value="1"/>
</dbReference>
<evidence type="ECO:0000313" key="3">
    <source>
        <dbReference type="Proteomes" id="UP000272010"/>
    </source>
</evidence>
<sequence>MTDPVPVSAAPPPYPLALALSNARLGVFRLRPGEDPVLALRAVQRRTGAQAMAVVTCVGSLTRAEIRHANRAEGTRYQGHFEITSLTGTVDPDGEHLHLTISDGDGHAFGGHLLPGSAVYTTAEIVVALLDDLAFAREPCPLSGYDELVIHDALPPKEPQA</sequence>
<evidence type="ECO:0000313" key="2">
    <source>
        <dbReference type="EMBL" id="AYF03734.1"/>
    </source>
</evidence>
<dbReference type="Proteomes" id="UP000272010">
    <property type="component" value="Plasmid pYEE2"/>
</dbReference>
<keyword evidence="2" id="KW-0614">Plasmid</keyword>
<proteinExistence type="predicted"/>
<dbReference type="RefSeq" id="WP_233577843.1">
    <property type="nucleotide sequence ID" value="NZ_CP031080.1"/>
</dbReference>
<dbReference type="CDD" id="cd11378">
    <property type="entry name" value="DUF296"/>
    <property type="match status" value="1"/>
</dbReference>
<evidence type="ECO:0000259" key="1">
    <source>
        <dbReference type="PROSITE" id="PS51742"/>
    </source>
</evidence>
<accession>A0A386USU7</accession>
<organism evidence="2 3">
    <name type="scientific">Paracoccus yeei</name>
    <dbReference type="NCBI Taxonomy" id="147645"/>
    <lineage>
        <taxon>Bacteria</taxon>
        <taxon>Pseudomonadati</taxon>
        <taxon>Pseudomonadota</taxon>
        <taxon>Alphaproteobacteria</taxon>
        <taxon>Rhodobacterales</taxon>
        <taxon>Paracoccaceae</taxon>
        <taxon>Paracoccus</taxon>
    </lineage>
</organism>
<dbReference type="EMBL" id="CP031080">
    <property type="protein sequence ID" value="AYF03734.1"/>
    <property type="molecule type" value="Genomic_DNA"/>
</dbReference>
<dbReference type="SUPFAM" id="SSF117856">
    <property type="entry name" value="AF0104/ALDC/Ptd012-like"/>
    <property type="match status" value="1"/>
</dbReference>
<dbReference type="PANTHER" id="PTHR34988">
    <property type="entry name" value="PROTEIN, PUTATIVE-RELATED"/>
    <property type="match status" value="1"/>
</dbReference>
<dbReference type="PANTHER" id="PTHR34988:SF1">
    <property type="entry name" value="DNA-BINDING PROTEIN"/>
    <property type="match status" value="1"/>
</dbReference>
<dbReference type="PROSITE" id="PS51742">
    <property type="entry name" value="PPC"/>
    <property type="match status" value="1"/>
</dbReference>
<dbReference type="AlphaFoldDB" id="A0A386USU7"/>
<dbReference type="Gene3D" id="3.30.1330.80">
    <property type="entry name" value="Hypothetical protein, similar to alpha- acetolactate decarboxylase, domain 2"/>
    <property type="match status" value="1"/>
</dbReference>
<protein>
    <submittedName>
        <fullName evidence="2">DNA-binding protein</fullName>
    </submittedName>
</protein>
<keyword evidence="2" id="KW-0238">DNA-binding</keyword>
<reference evidence="3" key="1">
    <citation type="submission" date="2018-07" db="EMBL/GenBank/DDBJ databases">
        <title>Genome Structure of the Opportunistic Pathogen Paracoccus yeei (Alphaproteobacteria) and Identification of Putative Virulence Factors.</title>
        <authorList>
            <person name="Lasek R."/>
            <person name="Szuplewska M."/>
            <person name="Mitura M."/>
            <person name="Decewicz P."/>
            <person name="Chmielowska C."/>
            <person name="Pawlot A."/>
            <person name="Sentkowska D."/>
            <person name="Czarnecki J."/>
            <person name="Bartosik D."/>
        </authorList>
    </citation>
    <scope>NUCLEOTIDE SEQUENCE [LARGE SCALE GENOMIC DNA]</scope>
    <source>
        <strain evidence="3">CCUG 32053</strain>
        <plasmid evidence="3">pyee2</plasmid>
    </source>
</reference>
<geneLocation type="plasmid" evidence="3">
    <name>pyee2</name>
</geneLocation>
<gene>
    <name evidence="2" type="ORF">PY32053_04200</name>
</gene>
<feature type="domain" description="PPC" evidence="1">
    <location>
        <begin position="20"/>
        <end position="151"/>
    </location>
</feature>